<protein>
    <recommendedName>
        <fullName evidence="3">Lipoprotein</fullName>
    </recommendedName>
</protein>
<sequence length="125" mass="13670">MTKTEMLSRTDPRPIWLVALLLIAALMLSACSGERKADRIAFDGQFFRASAKKVDRERLDFEVTVRPVSASLEGARAAGAYEATRYCVGNFGTSDIEWTNGPDGEDGTLRIANDRLLLLGTCAAR</sequence>
<name>A0ABW8UXV6_9RHOB</name>
<organism evidence="1 2">
    <name type="scientific">Tateyamaria armeniaca</name>
    <dbReference type="NCBI Taxonomy" id="2518930"/>
    <lineage>
        <taxon>Bacteria</taxon>
        <taxon>Pseudomonadati</taxon>
        <taxon>Pseudomonadota</taxon>
        <taxon>Alphaproteobacteria</taxon>
        <taxon>Rhodobacterales</taxon>
        <taxon>Roseobacteraceae</taxon>
        <taxon>Tateyamaria</taxon>
    </lineage>
</organism>
<reference evidence="1 2" key="1">
    <citation type="submission" date="2024-08" db="EMBL/GenBank/DDBJ databases">
        <title>Tateyamaria sp. nov., isolated from marine algae.</title>
        <authorList>
            <person name="Choi B.J."/>
            <person name="Kim J.M."/>
            <person name="Lee J.K."/>
            <person name="Choi D.G."/>
            <person name="Bayburt H."/>
            <person name="Baek J.H."/>
            <person name="Han D.M."/>
            <person name="Jeon C.O."/>
        </authorList>
    </citation>
    <scope>NUCLEOTIDE SEQUENCE [LARGE SCALE GENOMIC DNA]</scope>
    <source>
        <strain evidence="1 2">KMU-156</strain>
    </source>
</reference>
<evidence type="ECO:0000313" key="1">
    <source>
        <dbReference type="EMBL" id="MFL4470839.1"/>
    </source>
</evidence>
<gene>
    <name evidence="1" type="ORF">ACERZ8_13450</name>
</gene>
<evidence type="ECO:0008006" key="3">
    <source>
        <dbReference type="Google" id="ProtNLM"/>
    </source>
</evidence>
<dbReference type="EMBL" id="JBHDIY010000002">
    <property type="protein sequence ID" value="MFL4470839.1"/>
    <property type="molecule type" value="Genomic_DNA"/>
</dbReference>
<dbReference type="PROSITE" id="PS51257">
    <property type="entry name" value="PROKAR_LIPOPROTEIN"/>
    <property type="match status" value="1"/>
</dbReference>
<dbReference type="Proteomes" id="UP001627408">
    <property type="component" value="Unassembled WGS sequence"/>
</dbReference>
<comment type="caution">
    <text evidence="1">The sequence shown here is derived from an EMBL/GenBank/DDBJ whole genome shotgun (WGS) entry which is preliminary data.</text>
</comment>
<proteinExistence type="predicted"/>
<keyword evidence="2" id="KW-1185">Reference proteome</keyword>
<evidence type="ECO:0000313" key="2">
    <source>
        <dbReference type="Proteomes" id="UP001627408"/>
    </source>
</evidence>
<accession>A0ABW8UXV6</accession>
<dbReference type="RefSeq" id="WP_407592678.1">
    <property type="nucleotide sequence ID" value="NZ_JBHDIY010000002.1"/>
</dbReference>